<protein>
    <submittedName>
        <fullName evidence="1">Uncharacterized protein</fullName>
    </submittedName>
</protein>
<keyword evidence="2" id="KW-1185">Reference proteome</keyword>
<organism evidence="1 2">
    <name type="scientific">Eretmocerus hayati</name>
    <dbReference type="NCBI Taxonomy" id="131215"/>
    <lineage>
        <taxon>Eukaryota</taxon>
        <taxon>Metazoa</taxon>
        <taxon>Ecdysozoa</taxon>
        <taxon>Arthropoda</taxon>
        <taxon>Hexapoda</taxon>
        <taxon>Insecta</taxon>
        <taxon>Pterygota</taxon>
        <taxon>Neoptera</taxon>
        <taxon>Endopterygota</taxon>
        <taxon>Hymenoptera</taxon>
        <taxon>Apocrita</taxon>
        <taxon>Proctotrupomorpha</taxon>
        <taxon>Chalcidoidea</taxon>
        <taxon>Aphelinidae</taxon>
        <taxon>Aphelininae</taxon>
        <taxon>Eretmocerus</taxon>
    </lineage>
</organism>
<comment type="caution">
    <text evidence="1">The sequence shown here is derived from an EMBL/GenBank/DDBJ whole genome shotgun (WGS) entry which is preliminary data.</text>
</comment>
<proteinExistence type="predicted"/>
<gene>
    <name evidence="1" type="ORF">QAD02_022739</name>
</gene>
<dbReference type="EMBL" id="CM056741">
    <property type="protein sequence ID" value="KAJ8686945.1"/>
    <property type="molecule type" value="Genomic_DNA"/>
</dbReference>
<accession>A0ACC2PU42</accession>
<sequence length="452" mass="52157">MELLGTANTFITPNQLAKIILETITGQKFHNSKAININNKALSSKGDISFQLGLEHWRGHIITESDWYKHSENILQYFMLRICKYKNPSLHSDLILEIFKQNITQLLEQICATPKSLQFTISLSQNFVLLNFKRQVASYLAIKTAIDHGPLYGSVHGCNKIYKLHIDYDDESVTTNMRLNLLKTVSVNLLKCQGYLVQDEECNENYVYTIKSEGSTAEGYKRYLCGAVLNDHKSKERGMTQKMYLRSKVEKVKELNAQRCPNIYIDKNNIEGDIEKIANAAITYELLSTKHSIPVIVESSDGIDRSIKEASFILYNNVRMTAILDKYAKLVLEDEFPQIVPIEEIETFNKIIDDESWSLVYNYIMKYPDVLKSVITVEPKLDINIQSLWFFVSSLCHDFSKYYRRNRILMKGVDFNDQIISIATERLHLLRALRIVLRNSLSLLGVEEVMYM</sequence>
<reference evidence="1" key="1">
    <citation type="submission" date="2023-04" db="EMBL/GenBank/DDBJ databases">
        <title>A chromosome-level genome assembly of the parasitoid wasp Eretmocerus hayati.</title>
        <authorList>
            <person name="Zhong Y."/>
            <person name="Liu S."/>
            <person name="Liu Y."/>
        </authorList>
    </citation>
    <scope>NUCLEOTIDE SEQUENCE</scope>
    <source>
        <strain evidence="1">ZJU_SS_LIU_2023</strain>
    </source>
</reference>
<dbReference type="Proteomes" id="UP001239111">
    <property type="component" value="Chromosome 1"/>
</dbReference>
<evidence type="ECO:0000313" key="1">
    <source>
        <dbReference type="EMBL" id="KAJ8686945.1"/>
    </source>
</evidence>
<name>A0ACC2PU42_9HYME</name>
<evidence type="ECO:0000313" key="2">
    <source>
        <dbReference type="Proteomes" id="UP001239111"/>
    </source>
</evidence>